<accession>A0A9P9BL65</accession>
<gene>
    <name evidence="2" type="ORF">B0I36DRAFT_339345</name>
</gene>
<organism evidence="2 3">
    <name type="scientific">Microdochium trichocladiopsis</name>
    <dbReference type="NCBI Taxonomy" id="1682393"/>
    <lineage>
        <taxon>Eukaryota</taxon>
        <taxon>Fungi</taxon>
        <taxon>Dikarya</taxon>
        <taxon>Ascomycota</taxon>
        <taxon>Pezizomycotina</taxon>
        <taxon>Sordariomycetes</taxon>
        <taxon>Xylariomycetidae</taxon>
        <taxon>Xylariales</taxon>
        <taxon>Microdochiaceae</taxon>
        <taxon>Microdochium</taxon>
    </lineage>
</organism>
<feature type="compositionally biased region" description="Polar residues" evidence="1">
    <location>
        <begin position="396"/>
        <end position="410"/>
    </location>
</feature>
<proteinExistence type="predicted"/>
<dbReference type="Proteomes" id="UP000756346">
    <property type="component" value="Unassembled WGS sequence"/>
</dbReference>
<evidence type="ECO:0000256" key="1">
    <source>
        <dbReference type="SAM" id="MobiDB-lite"/>
    </source>
</evidence>
<dbReference type="EMBL" id="JAGTJQ010000014">
    <property type="protein sequence ID" value="KAH7012474.1"/>
    <property type="molecule type" value="Genomic_DNA"/>
</dbReference>
<sequence length="650" mass="72151">MPLKGRRAGQPSDPDAIGKLFAAYNKGRDAPWLDAKPVAVDWEQEILQLAQRYRVDHDKEQLDRSLGDLKKSLNRELDNCAIGNGWNVWYGWYAVNCIQGTFKQHQIRHGQIEWKHHLYWHYGVELFNMLVDDRLKHHGIGALNILACFANSRYRGAGLGSDRDALDKYAALDLHEPPDSRPLPLIPWWIAELFELELSDVCRCMRMTELRARYGDSVRQCSLPISTYQDIKAACALKQPGPHTSPRAAGQTCFDTEPSEQSWPVAQFVKSLPQVAGSPEFNGPVLPCPPTPAAASAGQRSFSGVSRRWAVDVLHPKPVQDTGSSLQALSDRTVTRHAGSPLDDRVASLSIPEASSLPAALAFDTPRTIPSESTAPPVVALHTISAQAHSPAELQGPNNPTSGSAPTKGQDTPIPLPPRADIALSDQTRSSVHGQDTGEPQGLTGLPASATGPGPVHKLDDFPHHIFDSYRDYFTDVVDFSAPLMKLVHSLASFDLSTAKAEVVPPTQRYVEGEKDDSRSLWSLVETFDKLEAYRYSIPHDRLGILREAIDSLDVKSLFGRGKREWTAEIIRLVRGSATLDMDVRVEFVVVIPLPRLAVHAPRVIFNQGRTTSEYASHHQWPVLVFLERGHSIKTYDEIQFIWVSFQKID</sequence>
<feature type="compositionally biased region" description="Polar residues" evidence="1">
    <location>
        <begin position="425"/>
        <end position="434"/>
    </location>
</feature>
<keyword evidence="3" id="KW-1185">Reference proteome</keyword>
<evidence type="ECO:0000313" key="2">
    <source>
        <dbReference type="EMBL" id="KAH7012474.1"/>
    </source>
</evidence>
<feature type="region of interest" description="Disordered" evidence="1">
    <location>
        <begin position="389"/>
        <end position="455"/>
    </location>
</feature>
<protein>
    <submittedName>
        <fullName evidence="2">Uncharacterized protein</fullName>
    </submittedName>
</protein>
<evidence type="ECO:0000313" key="3">
    <source>
        <dbReference type="Proteomes" id="UP000756346"/>
    </source>
</evidence>
<dbReference type="RefSeq" id="XP_046004739.1">
    <property type="nucleotide sequence ID" value="XM_046155868.1"/>
</dbReference>
<dbReference type="GeneID" id="70185414"/>
<comment type="caution">
    <text evidence="2">The sequence shown here is derived from an EMBL/GenBank/DDBJ whole genome shotgun (WGS) entry which is preliminary data.</text>
</comment>
<dbReference type="OrthoDB" id="10570032at2759"/>
<reference evidence="2" key="1">
    <citation type="journal article" date="2021" name="Nat. Commun.">
        <title>Genetic determinants of endophytism in the Arabidopsis root mycobiome.</title>
        <authorList>
            <person name="Mesny F."/>
            <person name="Miyauchi S."/>
            <person name="Thiergart T."/>
            <person name="Pickel B."/>
            <person name="Atanasova L."/>
            <person name="Karlsson M."/>
            <person name="Huettel B."/>
            <person name="Barry K.W."/>
            <person name="Haridas S."/>
            <person name="Chen C."/>
            <person name="Bauer D."/>
            <person name="Andreopoulos W."/>
            <person name="Pangilinan J."/>
            <person name="LaButti K."/>
            <person name="Riley R."/>
            <person name="Lipzen A."/>
            <person name="Clum A."/>
            <person name="Drula E."/>
            <person name="Henrissat B."/>
            <person name="Kohler A."/>
            <person name="Grigoriev I.V."/>
            <person name="Martin F.M."/>
            <person name="Hacquard S."/>
        </authorList>
    </citation>
    <scope>NUCLEOTIDE SEQUENCE</scope>
    <source>
        <strain evidence="2">MPI-CAGE-CH-0230</strain>
    </source>
</reference>
<name>A0A9P9BL65_9PEZI</name>
<dbReference type="AlphaFoldDB" id="A0A9P9BL65"/>